<dbReference type="SUPFAM" id="SSF55200">
    <property type="entry name" value="Translation initiation factor IF3, C-terminal domain"/>
    <property type="match status" value="1"/>
</dbReference>
<organism evidence="7 8">
    <name type="scientific">Candidatus Doudnabacteria bacterium RIFCSPHIGHO2_02_FULL_46_11</name>
    <dbReference type="NCBI Taxonomy" id="1817832"/>
    <lineage>
        <taxon>Bacteria</taxon>
        <taxon>Candidatus Doudnaibacteriota</taxon>
    </lineage>
</organism>
<dbReference type="FunFam" id="3.10.20.80:FF:000001">
    <property type="entry name" value="Translation initiation factor IF-3"/>
    <property type="match status" value="1"/>
</dbReference>
<keyword evidence="2 7" id="KW-0396">Initiation factor</keyword>
<evidence type="ECO:0000256" key="1">
    <source>
        <dbReference type="ARBA" id="ARBA00005439"/>
    </source>
</evidence>
<evidence type="ECO:0000313" key="7">
    <source>
        <dbReference type="EMBL" id="OGE84851.1"/>
    </source>
</evidence>
<gene>
    <name evidence="7" type="ORF">A3J48_03505</name>
</gene>
<dbReference type="NCBIfam" id="TIGR00168">
    <property type="entry name" value="infC"/>
    <property type="match status" value="1"/>
</dbReference>
<evidence type="ECO:0000256" key="4">
    <source>
        <dbReference type="NCBIfam" id="TIGR00168"/>
    </source>
</evidence>
<accession>A0A1F5P4M9</accession>
<evidence type="ECO:0000259" key="5">
    <source>
        <dbReference type="Pfam" id="PF00707"/>
    </source>
</evidence>
<dbReference type="EMBL" id="MFES01000033">
    <property type="protein sequence ID" value="OGE84851.1"/>
    <property type="molecule type" value="Genomic_DNA"/>
</dbReference>
<dbReference type="GO" id="GO:0003743">
    <property type="term" value="F:translation initiation factor activity"/>
    <property type="evidence" value="ECO:0007669"/>
    <property type="project" value="UniProtKB-UniRule"/>
</dbReference>
<dbReference type="GO" id="GO:0043022">
    <property type="term" value="F:ribosome binding"/>
    <property type="evidence" value="ECO:0007669"/>
    <property type="project" value="TreeGrafter"/>
</dbReference>
<evidence type="ECO:0000256" key="3">
    <source>
        <dbReference type="ARBA" id="ARBA00022917"/>
    </source>
</evidence>
<dbReference type="InterPro" id="IPR019814">
    <property type="entry name" value="Translation_initiation_fac_3_N"/>
</dbReference>
<dbReference type="Pfam" id="PF00707">
    <property type="entry name" value="IF3_C"/>
    <property type="match status" value="1"/>
</dbReference>
<dbReference type="AlphaFoldDB" id="A0A1F5P4M9"/>
<comment type="caution">
    <text evidence="7">The sequence shown here is derived from an EMBL/GenBank/DDBJ whole genome shotgun (WGS) entry which is preliminary data.</text>
</comment>
<evidence type="ECO:0000259" key="6">
    <source>
        <dbReference type="Pfam" id="PF05198"/>
    </source>
</evidence>
<keyword evidence="3" id="KW-0648">Protein biosynthesis</keyword>
<dbReference type="Gene3D" id="3.10.20.80">
    <property type="entry name" value="Translation initiation factor 3 (IF-3), N-terminal domain"/>
    <property type="match status" value="1"/>
</dbReference>
<dbReference type="InterPro" id="IPR019815">
    <property type="entry name" value="Translation_initiation_fac_3_C"/>
</dbReference>
<dbReference type="InterPro" id="IPR001288">
    <property type="entry name" value="Translation_initiation_fac_3"/>
</dbReference>
<evidence type="ECO:0000256" key="2">
    <source>
        <dbReference type="ARBA" id="ARBA00022540"/>
    </source>
</evidence>
<comment type="similarity">
    <text evidence="1">Belongs to the IF-3 family.</text>
</comment>
<feature type="domain" description="Translation initiation factor 3 C-terminal" evidence="5">
    <location>
        <begin position="95"/>
        <end position="180"/>
    </location>
</feature>
<dbReference type="SUPFAM" id="SSF54364">
    <property type="entry name" value="Translation initiation factor IF3, N-terminal domain"/>
    <property type="match status" value="1"/>
</dbReference>
<dbReference type="PANTHER" id="PTHR10938:SF0">
    <property type="entry name" value="TRANSLATION INITIATION FACTOR IF-3, MITOCHONDRIAL"/>
    <property type="match status" value="1"/>
</dbReference>
<dbReference type="Gene3D" id="3.30.110.10">
    <property type="entry name" value="Translation initiation factor 3 (IF-3), C-terminal domain"/>
    <property type="match status" value="1"/>
</dbReference>
<proteinExistence type="inferred from homology"/>
<dbReference type="GO" id="GO:0032790">
    <property type="term" value="P:ribosome disassembly"/>
    <property type="evidence" value="ECO:0007669"/>
    <property type="project" value="TreeGrafter"/>
</dbReference>
<dbReference type="InterPro" id="IPR036788">
    <property type="entry name" value="T_IF-3_C_sf"/>
</dbReference>
<sequence length="181" mass="20792">MYRPVNKYFRPQKQPVARINQHIKVPEVRVVDANGEHVGVMPTHEALKLAEEAELDLVEISPTAKPPVAKIINYDKYRYQVEKNEQAKKKQAKRVEVKSIRISVRIGQHDMDTKAKLADKFLKDGKKVKVEMMLRGREKANVDYAFDQFKKYLASVGQPHSFEQNPKKMGGTIFAIMMPNS</sequence>
<dbReference type="InterPro" id="IPR036787">
    <property type="entry name" value="T_IF-3_N_sf"/>
</dbReference>
<feature type="domain" description="Translation initiation factor 3 N-terminal" evidence="6">
    <location>
        <begin position="19"/>
        <end position="87"/>
    </location>
</feature>
<evidence type="ECO:0000313" key="8">
    <source>
        <dbReference type="Proteomes" id="UP000176786"/>
    </source>
</evidence>
<dbReference type="GO" id="GO:0005737">
    <property type="term" value="C:cytoplasm"/>
    <property type="evidence" value="ECO:0007669"/>
    <property type="project" value="UniProtKB-ARBA"/>
</dbReference>
<dbReference type="PANTHER" id="PTHR10938">
    <property type="entry name" value="TRANSLATION INITIATION FACTOR IF-3"/>
    <property type="match status" value="1"/>
</dbReference>
<dbReference type="STRING" id="1817832.A3J48_03505"/>
<name>A0A1F5P4M9_9BACT</name>
<dbReference type="Pfam" id="PF05198">
    <property type="entry name" value="IF3_N"/>
    <property type="match status" value="1"/>
</dbReference>
<protein>
    <recommendedName>
        <fullName evidence="4">Translation initiation factor IF-3</fullName>
    </recommendedName>
</protein>
<dbReference type="Proteomes" id="UP000176786">
    <property type="component" value="Unassembled WGS sequence"/>
</dbReference>
<reference evidence="7 8" key="1">
    <citation type="journal article" date="2016" name="Nat. Commun.">
        <title>Thousands of microbial genomes shed light on interconnected biogeochemical processes in an aquifer system.</title>
        <authorList>
            <person name="Anantharaman K."/>
            <person name="Brown C.T."/>
            <person name="Hug L.A."/>
            <person name="Sharon I."/>
            <person name="Castelle C.J."/>
            <person name="Probst A.J."/>
            <person name="Thomas B.C."/>
            <person name="Singh A."/>
            <person name="Wilkins M.J."/>
            <person name="Karaoz U."/>
            <person name="Brodie E.L."/>
            <person name="Williams K.H."/>
            <person name="Hubbard S.S."/>
            <person name="Banfield J.F."/>
        </authorList>
    </citation>
    <scope>NUCLEOTIDE SEQUENCE [LARGE SCALE GENOMIC DNA]</scope>
</reference>